<dbReference type="PANTHER" id="PTHR31639">
    <property type="entry name" value="F-BOX PROTEIN-LIKE"/>
    <property type="match status" value="1"/>
</dbReference>
<dbReference type="InterPro" id="IPR001810">
    <property type="entry name" value="F-box_dom"/>
</dbReference>
<proteinExistence type="predicted"/>
<dbReference type="EMBL" id="BTGU01001852">
    <property type="protein sequence ID" value="GMN30347.1"/>
    <property type="molecule type" value="Genomic_DNA"/>
</dbReference>
<comment type="caution">
    <text evidence="2">The sequence shown here is derived from an EMBL/GenBank/DDBJ whole genome shotgun (WGS) entry which is preliminary data.</text>
</comment>
<evidence type="ECO:0000313" key="4">
    <source>
        <dbReference type="Proteomes" id="UP001187192"/>
    </source>
</evidence>
<dbReference type="AlphaFoldDB" id="A0AA87Z9A9"/>
<dbReference type="Gene3D" id="1.20.1280.50">
    <property type="match status" value="1"/>
</dbReference>
<gene>
    <name evidence="2" type="ORF">TIFTF001_041444</name>
    <name evidence="3" type="ORF">TIFTF001_041446</name>
</gene>
<protein>
    <recommendedName>
        <fullName evidence="1">F-box domain-containing protein</fullName>
    </recommendedName>
</protein>
<dbReference type="InterPro" id="IPR036047">
    <property type="entry name" value="F-box-like_dom_sf"/>
</dbReference>
<dbReference type="SUPFAM" id="SSF81383">
    <property type="entry name" value="F-box domain"/>
    <property type="match status" value="1"/>
</dbReference>
<dbReference type="PANTHER" id="PTHR31639:SF289">
    <property type="entry name" value="F-BOX DOMAIN CONTAINING PROTEIN"/>
    <property type="match status" value="1"/>
</dbReference>
<evidence type="ECO:0000313" key="2">
    <source>
        <dbReference type="EMBL" id="GMN30347.1"/>
    </source>
</evidence>
<reference evidence="2" key="1">
    <citation type="submission" date="2023-07" db="EMBL/GenBank/DDBJ databases">
        <title>draft genome sequence of fig (Ficus carica).</title>
        <authorList>
            <person name="Takahashi T."/>
            <person name="Nishimura K."/>
        </authorList>
    </citation>
    <scope>NUCLEOTIDE SEQUENCE</scope>
</reference>
<accession>A0AA87Z9A9</accession>
<dbReference type="PROSITE" id="PS50181">
    <property type="entry name" value="FBOX"/>
    <property type="match status" value="1"/>
</dbReference>
<dbReference type="EMBL" id="BTGU01001853">
    <property type="protein sequence ID" value="GMN30351.1"/>
    <property type="molecule type" value="Genomic_DNA"/>
</dbReference>
<dbReference type="Proteomes" id="UP001187192">
    <property type="component" value="Unassembled WGS sequence"/>
</dbReference>
<evidence type="ECO:0000313" key="3">
    <source>
        <dbReference type="EMBL" id="GMN30351.1"/>
    </source>
</evidence>
<evidence type="ECO:0000259" key="1">
    <source>
        <dbReference type="PROSITE" id="PS50181"/>
    </source>
</evidence>
<keyword evidence="4" id="KW-1185">Reference proteome</keyword>
<organism evidence="2 4">
    <name type="scientific">Ficus carica</name>
    <name type="common">Common fig</name>
    <dbReference type="NCBI Taxonomy" id="3494"/>
    <lineage>
        <taxon>Eukaryota</taxon>
        <taxon>Viridiplantae</taxon>
        <taxon>Streptophyta</taxon>
        <taxon>Embryophyta</taxon>
        <taxon>Tracheophyta</taxon>
        <taxon>Spermatophyta</taxon>
        <taxon>Magnoliopsida</taxon>
        <taxon>eudicotyledons</taxon>
        <taxon>Gunneridae</taxon>
        <taxon>Pentapetalae</taxon>
        <taxon>rosids</taxon>
        <taxon>fabids</taxon>
        <taxon>Rosales</taxon>
        <taxon>Moraceae</taxon>
        <taxon>Ficeae</taxon>
        <taxon>Ficus</taxon>
    </lineage>
</organism>
<dbReference type="Pfam" id="PF12937">
    <property type="entry name" value="F-box-like"/>
    <property type="match status" value="1"/>
</dbReference>
<feature type="domain" description="F-box" evidence="1">
    <location>
        <begin position="12"/>
        <end position="59"/>
    </location>
</feature>
<sequence>METRSKSRRGSIDRFSSLPDDVAVKVVSFLEMQDISRLSVVSKRYAHKRARLTDYLKRLLILRTGMHTQESRIRWCLESSFNFAEEEHRVLSLLHYAVKFNLKQLVIDVNLKRGLDFVLPSSLFCCKSLESARMRFSNGTGILKVPPSIGDSYGFSSLKCLKMEDNRALGRWEPQDVLFFRNLKFATIELVSQGKNEIELMKFIHETAKDLRKYDRLWQLQGRDEDFDDTR</sequence>
<name>A0AA87Z9A9_FICCA</name>